<organism evidence="1 2">
    <name type="scientific">Cnephaeus nilssonii</name>
    <name type="common">Northern bat</name>
    <name type="synonym">Eptesicus nilssonii</name>
    <dbReference type="NCBI Taxonomy" id="3371016"/>
    <lineage>
        <taxon>Eukaryota</taxon>
        <taxon>Metazoa</taxon>
        <taxon>Chordata</taxon>
        <taxon>Craniata</taxon>
        <taxon>Vertebrata</taxon>
        <taxon>Euteleostomi</taxon>
        <taxon>Mammalia</taxon>
        <taxon>Eutheria</taxon>
        <taxon>Laurasiatheria</taxon>
        <taxon>Chiroptera</taxon>
        <taxon>Yangochiroptera</taxon>
        <taxon>Vespertilionidae</taxon>
        <taxon>Cnephaeus</taxon>
    </lineage>
</organism>
<dbReference type="Proteomes" id="UP001177744">
    <property type="component" value="Unassembled WGS sequence"/>
</dbReference>
<evidence type="ECO:0000313" key="1">
    <source>
        <dbReference type="EMBL" id="KAK1327708.1"/>
    </source>
</evidence>
<evidence type="ECO:0000313" key="2">
    <source>
        <dbReference type="Proteomes" id="UP001177744"/>
    </source>
</evidence>
<accession>A0AA40HAR7</accession>
<dbReference type="SUPFAM" id="SSF57850">
    <property type="entry name" value="RING/U-box"/>
    <property type="match status" value="1"/>
</dbReference>
<name>A0AA40HAR7_CNENI</name>
<dbReference type="EMBL" id="JAULJE010000026">
    <property type="protein sequence ID" value="KAK1327708.1"/>
    <property type="molecule type" value="Genomic_DNA"/>
</dbReference>
<reference evidence="1" key="1">
    <citation type="submission" date="2023-06" db="EMBL/GenBank/DDBJ databases">
        <title>Reference genome for the Northern bat (Eptesicus nilssonii), a most northern bat species.</title>
        <authorList>
            <person name="Laine V.N."/>
            <person name="Pulliainen A.T."/>
            <person name="Lilley T.M."/>
        </authorList>
    </citation>
    <scope>NUCLEOTIDE SEQUENCE</scope>
    <source>
        <strain evidence="1">BLF_Eptnil</strain>
        <tissue evidence="1">Kidney</tissue>
    </source>
</reference>
<sequence length="84" mass="9192">MGGGEEEEAHWHLPWLAWHRPLTGSAPTNAAAGAAEPVMLPCSHPFHLACLSAPRLHRGGENQRIWRHSLLPAVSGTLHRWPAP</sequence>
<comment type="caution">
    <text evidence="1">The sequence shown here is derived from an EMBL/GenBank/DDBJ whole genome shotgun (WGS) entry which is preliminary data.</text>
</comment>
<protein>
    <submittedName>
        <fullName evidence="1">Uncharacterized protein</fullName>
    </submittedName>
</protein>
<proteinExistence type="predicted"/>
<keyword evidence="2" id="KW-1185">Reference proteome</keyword>
<dbReference type="AlphaFoldDB" id="A0AA40HAR7"/>
<gene>
    <name evidence="1" type="ORF">QTO34_012853</name>
</gene>